<keyword evidence="2" id="KW-0472">Membrane</keyword>
<proteinExistence type="predicted"/>
<feature type="compositionally biased region" description="Polar residues" evidence="1">
    <location>
        <begin position="891"/>
        <end position="911"/>
    </location>
</feature>
<feature type="signal peptide" evidence="3">
    <location>
        <begin position="1"/>
        <end position="30"/>
    </location>
</feature>
<evidence type="ECO:0000313" key="6">
    <source>
        <dbReference type="RefSeq" id="XP_022097165.1"/>
    </source>
</evidence>
<evidence type="ECO:0000256" key="3">
    <source>
        <dbReference type="SAM" id="SignalP"/>
    </source>
</evidence>
<feature type="region of interest" description="Disordered" evidence="1">
    <location>
        <begin position="414"/>
        <end position="499"/>
    </location>
</feature>
<feature type="compositionally biased region" description="Polar residues" evidence="1">
    <location>
        <begin position="185"/>
        <end position="195"/>
    </location>
</feature>
<dbReference type="OrthoDB" id="10572346at2759"/>
<evidence type="ECO:0000313" key="5">
    <source>
        <dbReference type="Proteomes" id="UP000694845"/>
    </source>
</evidence>
<protein>
    <submittedName>
        <fullName evidence="6">Mucin-17-like isoform X1</fullName>
    </submittedName>
</protein>
<dbReference type="CDD" id="cd00063">
    <property type="entry name" value="FN3"/>
    <property type="match status" value="1"/>
</dbReference>
<feature type="chain" id="PRO_5034852231" evidence="3">
    <location>
        <begin position="31"/>
        <end position="3062"/>
    </location>
</feature>
<keyword evidence="5" id="KW-1185">Reference proteome</keyword>
<feature type="transmembrane region" description="Helical" evidence="2">
    <location>
        <begin position="3015"/>
        <end position="3040"/>
    </location>
</feature>
<keyword evidence="3" id="KW-0732">Signal</keyword>
<feature type="compositionally biased region" description="Low complexity" evidence="1">
    <location>
        <begin position="481"/>
        <end position="499"/>
    </location>
</feature>
<dbReference type="InterPro" id="IPR003961">
    <property type="entry name" value="FN3_dom"/>
</dbReference>
<accession>A0A8B7YXE8</accession>
<feature type="compositionally biased region" description="Low complexity" evidence="1">
    <location>
        <begin position="196"/>
        <end position="221"/>
    </location>
</feature>
<name>A0A8B7YXE8_ACAPL</name>
<dbReference type="Gene3D" id="2.60.40.10">
    <property type="entry name" value="Immunoglobulins"/>
    <property type="match status" value="1"/>
</dbReference>
<feature type="region of interest" description="Disordered" evidence="1">
    <location>
        <begin position="185"/>
        <end position="294"/>
    </location>
</feature>
<dbReference type="InterPro" id="IPR013783">
    <property type="entry name" value="Ig-like_fold"/>
</dbReference>
<evidence type="ECO:0000256" key="1">
    <source>
        <dbReference type="SAM" id="MobiDB-lite"/>
    </source>
</evidence>
<feature type="domain" description="Fibronectin type-III" evidence="4">
    <location>
        <begin position="2898"/>
        <end position="2995"/>
    </location>
</feature>
<dbReference type="RefSeq" id="XP_022097165.1">
    <property type="nucleotide sequence ID" value="XM_022241473.1"/>
</dbReference>
<feature type="compositionally biased region" description="Polar residues" evidence="1">
    <location>
        <begin position="414"/>
        <end position="451"/>
    </location>
</feature>
<gene>
    <name evidence="6" type="primary">LOC110982795</name>
</gene>
<feature type="compositionally biased region" description="Low complexity" evidence="1">
    <location>
        <begin position="452"/>
        <end position="467"/>
    </location>
</feature>
<keyword evidence="2" id="KW-0812">Transmembrane</keyword>
<evidence type="ECO:0000259" key="4">
    <source>
        <dbReference type="PROSITE" id="PS50853"/>
    </source>
</evidence>
<reference evidence="6" key="1">
    <citation type="submission" date="2025-08" db="UniProtKB">
        <authorList>
            <consortium name="RefSeq"/>
        </authorList>
    </citation>
    <scope>IDENTIFICATION</scope>
</reference>
<evidence type="ECO:0000256" key="2">
    <source>
        <dbReference type="SAM" id="Phobius"/>
    </source>
</evidence>
<feature type="region of interest" description="Disordered" evidence="1">
    <location>
        <begin position="2242"/>
        <end position="2263"/>
    </location>
</feature>
<dbReference type="Proteomes" id="UP000694845">
    <property type="component" value="Unplaced"/>
</dbReference>
<dbReference type="GeneID" id="110982795"/>
<sequence length="3062" mass="324567">MLTFRTSHAVNTTLWMTLLMSANITLQVDSADESSIIKLTEDSAIASTVRPNVTAPPPSVVYTVNKAVFAMAGEVYRAFVSTTGRANYTLIRYKTNPSHSTNVSIRTVPAGAAVDVTELETSDTLTMTFKTSPPTDSEVFVTVMEGGVITFRVDTTDPSAVVTFTKFTGVDPTVPLTTESTVISGSSSVRMTQSPTMQSAMTQSTVSSSSSVSMVQSPTMQPVTTESTMISGGSSVSMTESSSMHPKTMQSTISGSSSVSMTQSPTMQSVTRESTMVSGSSSVSMTQSPSMQPSTPQVVETTVRALSTQGPTVVRAFASTRSPANYTLIVYTRDPEQTVNVSMVTNPAGLAYDMEGVINVDPESLTVTFKTLDAVDTTVIVSLLESANVTFQVDTADSSSVVTLAVDLDMTTVQPSASTSTVSTEPSIPSQPMTSSQTMYATNQMTSQQTFTGSTVTAETSVSSSQTKHTTEQMISKHTSVEATMSAETSSSSEPVVTSHTMLPSDKMTSQVSTGVTMSSQPVVSSTPQVVETTVRALSTQGPTVIRAFASTRTPANYTLIIYTRDPEQTVNVSMVTNPAGLAYDMEGVINVDPESLTMTFKTSDAVDTTVIVTLLESANVTFQVDTADSSSVVTLAVDLDMTTVQPSASMSTVSTESSVPSQRMTSSQTMYATNQMTSRQTFTDSTLTTEPTMSSSQTMQVTEQMISKHTSVEATMSAELSSSSEPVVTSHTMLPSDKVTTQVSTGVTMSSQPVVSSTPQVVETTVRALSTQGPSVVKAFASTRTPANYTLIIYTRDPEQTVNVSMVTNPAGLAYDMEGVINVDPESLTMTFKTSDAVDTTVIVSLLESANVTFQVDTADPSVVELAADDGTGSTLQPVTSVAATVPPEQVTSSKPVMTSQTSSATDEMTSQNMVSTMSSRPVSSTQSTVTLVSGIMMTPTQGVETVAKTLSTQGSAIVMASVLAARPANYTLVIYTGDPQQSTNITIMTVPAGAAFDFMRHTSDDPEVITLTFRTSEAVDTNLIIRLLDSANISLQVETSDQSSLVVLAEDTFMTSMRPTVSTQMTTPPDVVQSFRRSLRTQGSTTVTAFASTRKPANYTLLVYIPNPAETVNISIGTDPTDLAYDIRNFTGADSNSLLLTFKTSEKVDTEVTIQLLESANISFQVSTADQSTVLELSEGRGIVSTVQPVDSTEVSTEPSVQTFTGTFNASGNVTIQACVSSTEPANYKLLVYTRNPSLTVCVTLKTQPSDVACHLQIKRSDDPELLSVILKCFGGVKATFTITVQESANITLSAETADPSTTIEFTDLNALSSTMQPMTSGAISTPISPTEPMMTSETIYPTAQMTTKLPVTETFSRLLTTNGSTTVKASVSTQSSATYMLVIYTNNPSQTANVSLTTSPRNASFDELRQISNNPAALTVTFKTSDAVNTTIVMNLVESAYISLQVDTADLSTVVTLEEDTQFLPTMEPSASTPMPTRPLVENITRFLSTEGGAVVRLFASVKQPSNYSVLIVSTSPAETVNITVESEPAGAAVNVRYLFVDDPEGLAVSFQTLAAANTTLIIRTLESSDIHVKVDTTDGSSIVELMEHTASTMQPTPMVVQSFTRSLRTQGSTNVKAFVSTSSPANYTLVIYIRNPERTANVSLVTVPSGVAFDVMSRFGVDPEALIMTFRTSEAVDAEFIISLLESANISFQVDTADQASSVVLEEDAGTLSTMQPSSSTTGPMVVISYLRTLATHSSAVVRGLVSTASPTNYTLIIYTRNPSQTVNVSLVSVPAGAVFDIMPLITVNPEALITAFKTSVAVDIDLIISLYESANISLRVDTADKSGVVVLTEDSVVSSTMQPSVSSPMPTRPVVESLIRSLTTEGSSTVMATVSTSSPANYTLIVYTDNAEQNTNLSLQTMPRDAAFDNLVFTKDDNQAVAMFFKTSEAVNVTILITVNGPANISLQVDTADLSSRASLIELMDIGTTTSPMLPTTPSALPSTPVTQSPNTPVTLGTTRGGLVEAYTSTRSPANFSLFVFTENPESVILNVETQPGNLQSNLRTFIGAGERSLAILFTVLEPANTTVRITLVDAANISLQVDTTGNFISRLEEVVSDVTTEHMVGPTTGIASTVSPGVEMVTLVRELRTSGRGTFQAMALTSGPGNYSMVIYVSNPAQNAQATVVTDPQGAAQNFRVSALTDPEAFSLQFTTSVASTTTISITLLASANISFTVQTLGLSSSAEILDISQPTITTTTVAPTTGPTTGPTSMPTDPDTSSPLTVFVRNLTTTGPAVVLATASSVGPAYFELNLFIPNPRETSGIGILTDPQGLATDITLNSNNQDLLTIIFRIPTGAFTMISAPLTQAANVSFRVETTDPLAVVQLRDNSEVVVTPVTTQAPVTTAPTTQSTSTSGPIAITKMLSVPTDVSVQAFASLDRPANISFVIYTMNPAQVSGINVFTNPQGVARNFAVDILQDPERYVLSFMTLAAGSATLSLHTIEPANISFNVALETQGSSSNQVDLFVVGAPTMPPTTSSTPAVLTNTTQSVQVLGPSRTSLLISARSAASVLVDVNGLAEFEIRSSQEGTVQLQQSVSSQLGSFVHLVILSPVNVTVTVTTQEDVEIVATVMSAEPDAALVTILTGTLTTTPPTEPPISTTTGIPGGTLTVVRTLQTYSANTTLLATASTIKPANFTLEIFIPDPARSVDTNVQTVPSGQATDFDVSISDSPDKIKIGFKILEASETTVLIMLSEPANISFTVTNVDAAEAVSLINPSEVQVTPETQQVTNFSRSLITRGASTSLVLVQTVVPSVIYLTINGSAEVSLASEPLGSVQTETLHVLGSNILKLTTTVSANVTLFVTTSQAVLIETVVESVNSGSALILIQEEIGPTNQPPLTTVVMTTPQTPTRTRGNPSITGVTEVLNNQSTVFWNFDREDERFIQGFILQYRESHVSVYTNTSLIPASERNYTLTNLKPGTLYLLRLLAIDRDANPAAASFQKPVMTLSRDIMDPVPVTDQRSKPKMDSFHWILISSAALVILLLTIVIVGILIFTRKKPKRKPSGADDQTKEEHRV</sequence>
<dbReference type="SUPFAM" id="SSF49265">
    <property type="entry name" value="Fibronectin type III"/>
    <property type="match status" value="1"/>
</dbReference>
<dbReference type="InterPro" id="IPR036116">
    <property type="entry name" value="FN3_sf"/>
</dbReference>
<dbReference type="KEGG" id="aplc:110982795"/>
<feature type="region of interest" description="Disordered" evidence="1">
    <location>
        <begin position="889"/>
        <end position="911"/>
    </location>
</feature>
<keyword evidence="2" id="KW-1133">Transmembrane helix</keyword>
<feature type="compositionally biased region" description="Low complexity" evidence="1">
    <location>
        <begin position="231"/>
        <end position="294"/>
    </location>
</feature>
<dbReference type="PROSITE" id="PS50853">
    <property type="entry name" value="FN3"/>
    <property type="match status" value="1"/>
</dbReference>
<organism evidence="5 6">
    <name type="scientific">Acanthaster planci</name>
    <name type="common">Crown-of-thorns starfish</name>
    <dbReference type="NCBI Taxonomy" id="133434"/>
    <lineage>
        <taxon>Eukaryota</taxon>
        <taxon>Metazoa</taxon>
        <taxon>Echinodermata</taxon>
        <taxon>Eleutherozoa</taxon>
        <taxon>Asterozoa</taxon>
        <taxon>Asteroidea</taxon>
        <taxon>Valvatacea</taxon>
        <taxon>Valvatida</taxon>
        <taxon>Acanthasteridae</taxon>
        <taxon>Acanthaster</taxon>
    </lineage>
</organism>
<dbReference type="SMART" id="SM00060">
    <property type="entry name" value="FN3"/>
    <property type="match status" value="1"/>
</dbReference>